<name>A0ABS2DFL8_9BACI</name>
<feature type="transmembrane region" description="Helical" evidence="1">
    <location>
        <begin position="9"/>
        <end position="27"/>
    </location>
</feature>
<gene>
    <name evidence="2" type="ORF">JR050_06235</name>
</gene>
<feature type="transmembrane region" description="Helical" evidence="1">
    <location>
        <begin position="496"/>
        <end position="515"/>
    </location>
</feature>
<sequence length="516" mass="58630">MKKRLFNKSIFLSVTFLSFLLIVPLFIQNVIEEKNLNTAGWSRSVDIGEAAINKSTFQRINNDSIDIYLSDSKSSIKKVEIDPLTLNVINEKKIKVPSNPYYTYWVSADDENIIYFSGENLYRFGSGKNEIIAEKVDELTVNNDTIIFRSGEVVYTLNPTDFSKTKVLSDDNILKIIVDPYSPSFISLHQYGEIGGVEFNYHKWNGHKYDSTSVYVKDSFTQPVTNIDFKEWDKNLLLIYETTAISGGAKDTSHHYLELPLNMTNHEPVETKLKIYDENNIEISSVLEIQLQNSKKEASVIFRGNGELKKSVQNRNLYLASLNNGKWSAARISTNYDPVVEPLLTGDDYLTWLIHDGTNYKLVAANTSPQVIIDSKSSTIEDWIRALEDTLFGLTSALVMLLFFILLVIPAIIVIFLAKFFDVKKTKLAEITANVLFALCSYALLNKLMNEKFLLIAPEYISFQGSIWVILVAVIGVSYILTNLTKNQDWEFEMNVIYFVGVSIWAFSLLIGPYII</sequence>
<dbReference type="EMBL" id="JAFELM010000021">
    <property type="protein sequence ID" value="MBM6617272.1"/>
    <property type="molecule type" value="Genomic_DNA"/>
</dbReference>
<keyword evidence="1" id="KW-0812">Transmembrane</keyword>
<protein>
    <recommendedName>
        <fullName evidence="4">DUF5050 domain-containing protein</fullName>
    </recommendedName>
</protein>
<dbReference type="RefSeq" id="WP_204202651.1">
    <property type="nucleotide sequence ID" value="NZ_JAFELM010000021.1"/>
</dbReference>
<keyword evidence="1" id="KW-0472">Membrane</keyword>
<keyword evidence="3" id="KW-1185">Reference proteome</keyword>
<feature type="transmembrane region" description="Helical" evidence="1">
    <location>
        <begin position="465"/>
        <end position="484"/>
    </location>
</feature>
<evidence type="ECO:0008006" key="4">
    <source>
        <dbReference type="Google" id="ProtNLM"/>
    </source>
</evidence>
<proteinExistence type="predicted"/>
<keyword evidence="1" id="KW-1133">Transmembrane helix</keyword>
<accession>A0ABS2DFL8</accession>
<evidence type="ECO:0000256" key="1">
    <source>
        <dbReference type="SAM" id="Phobius"/>
    </source>
</evidence>
<feature type="transmembrane region" description="Helical" evidence="1">
    <location>
        <begin position="428"/>
        <end position="445"/>
    </location>
</feature>
<reference evidence="2 3" key="1">
    <citation type="submission" date="2021-02" db="EMBL/GenBank/DDBJ databases">
        <title>Bacillus sp. RD4P76, an endophyte from a halophyte.</title>
        <authorList>
            <person name="Sun J.-Q."/>
        </authorList>
    </citation>
    <scope>NUCLEOTIDE SEQUENCE [LARGE SCALE GENOMIC DNA]</scope>
    <source>
        <strain evidence="2 3">RD4P76</strain>
    </source>
</reference>
<comment type="caution">
    <text evidence="2">The sequence shown here is derived from an EMBL/GenBank/DDBJ whole genome shotgun (WGS) entry which is preliminary data.</text>
</comment>
<feature type="transmembrane region" description="Helical" evidence="1">
    <location>
        <begin position="391"/>
        <end position="416"/>
    </location>
</feature>
<evidence type="ECO:0000313" key="2">
    <source>
        <dbReference type="EMBL" id="MBM6617272.1"/>
    </source>
</evidence>
<dbReference type="Proteomes" id="UP001518925">
    <property type="component" value="Unassembled WGS sequence"/>
</dbReference>
<organism evidence="2 3">
    <name type="scientific">Bacillus suaedaesalsae</name>
    <dbReference type="NCBI Taxonomy" id="2810349"/>
    <lineage>
        <taxon>Bacteria</taxon>
        <taxon>Bacillati</taxon>
        <taxon>Bacillota</taxon>
        <taxon>Bacilli</taxon>
        <taxon>Bacillales</taxon>
        <taxon>Bacillaceae</taxon>
        <taxon>Bacillus</taxon>
    </lineage>
</organism>
<evidence type="ECO:0000313" key="3">
    <source>
        <dbReference type="Proteomes" id="UP001518925"/>
    </source>
</evidence>